<dbReference type="AlphaFoldDB" id="A0A0F8YEI6"/>
<sequence length="95" mass="10110">FEDEGGTKAGSGTTMVSTSGTSADVYPILYVSKEAYGLIPLKGKRAISIMVINPGTISGSDPLGQRGFVSWKTYYTCVILNENWLARLESAATSL</sequence>
<gene>
    <name evidence="1" type="ORF">LCGC14_3103750</name>
</gene>
<dbReference type="EMBL" id="LAZR01066959">
    <property type="protein sequence ID" value="KKK52554.1"/>
    <property type="molecule type" value="Genomic_DNA"/>
</dbReference>
<organism evidence="1">
    <name type="scientific">marine sediment metagenome</name>
    <dbReference type="NCBI Taxonomy" id="412755"/>
    <lineage>
        <taxon>unclassified sequences</taxon>
        <taxon>metagenomes</taxon>
        <taxon>ecological metagenomes</taxon>
    </lineage>
</organism>
<proteinExistence type="predicted"/>
<reference evidence="1" key="1">
    <citation type="journal article" date="2015" name="Nature">
        <title>Complex archaea that bridge the gap between prokaryotes and eukaryotes.</title>
        <authorList>
            <person name="Spang A."/>
            <person name="Saw J.H."/>
            <person name="Jorgensen S.L."/>
            <person name="Zaremba-Niedzwiedzka K."/>
            <person name="Martijn J."/>
            <person name="Lind A.E."/>
            <person name="van Eijk R."/>
            <person name="Schleper C."/>
            <person name="Guy L."/>
            <person name="Ettema T.J."/>
        </authorList>
    </citation>
    <scope>NUCLEOTIDE SEQUENCE</scope>
</reference>
<feature type="non-terminal residue" evidence="1">
    <location>
        <position position="1"/>
    </location>
</feature>
<protein>
    <submittedName>
        <fullName evidence="1">Uncharacterized protein</fullName>
    </submittedName>
</protein>
<dbReference type="NCBIfam" id="TIGR04387">
    <property type="entry name" value="capsid_maj_N4"/>
    <property type="match status" value="1"/>
</dbReference>
<evidence type="ECO:0000313" key="1">
    <source>
        <dbReference type="EMBL" id="KKK52554.1"/>
    </source>
</evidence>
<comment type="caution">
    <text evidence="1">The sequence shown here is derived from an EMBL/GenBank/DDBJ whole genome shotgun (WGS) entry which is preliminary data.</text>
</comment>
<name>A0A0F8YEI6_9ZZZZ</name>
<accession>A0A0F8YEI6</accession>